<gene>
    <name evidence="1" type="ORF">Bca52824_052339</name>
</gene>
<sequence length="69" mass="7715">MDLLRPRNIVSSGITISDSCQIGYRDESSSGLGSTKTHHSPWLHKDLASIRFTGTHQSHRFGYQTKESP</sequence>
<protein>
    <submittedName>
        <fullName evidence="1">Uncharacterized protein</fullName>
    </submittedName>
</protein>
<reference evidence="1 2" key="1">
    <citation type="submission" date="2020-02" db="EMBL/GenBank/DDBJ databases">
        <authorList>
            <person name="Ma Q."/>
            <person name="Huang Y."/>
            <person name="Song X."/>
            <person name="Pei D."/>
        </authorList>
    </citation>
    <scope>NUCLEOTIDE SEQUENCE [LARGE SCALE GENOMIC DNA]</scope>
    <source>
        <strain evidence="1">Sxm20200214</strain>
        <tissue evidence="1">Leaf</tissue>
    </source>
</reference>
<keyword evidence="2" id="KW-1185">Reference proteome</keyword>
<organism evidence="1 2">
    <name type="scientific">Brassica carinata</name>
    <name type="common">Ethiopian mustard</name>
    <name type="synonym">Abyssinian cabbage</name>
    <dbReference type="NCBI Taxonomy" id="52824"/>
    <lineage>
        <taxon>Eukaryota</taxon>
        <taxon>Viridiplantae</taxon>
        <taxon>Streptophyta</taxon>
        <taxon>Embryophyta</taxon>
        <taxon>Tracheophyta</taxon>
        <taxon>Spermatophyta</taxon>
        <taxon>Magnoliopsida</taxon>
        <taxon>eudicotyledons</taxon>
        <taxon>Gunneridae</taxon>
        <taxon>Pentapetalae</taxon>
        <taxon>rosids</taxon>
        <taxon>malvids</taxon>
        <taxon>Brassicales</taxon>
        <taxon>Brassicaceae</taxon>
        <taxon>Brassiceae</taxon>
        <taxon>Brassica</taxon>
    </lineage>
</organism>
<comment type="caution">
    <text evidence="1">The sequence shown here is derived from an EMBL/GenBank/DDBJ whole genome shotgun (WGS) entry which is preliminary data.</text>
</comment>
<evidence type="ECO:0000313" key="1">
    <source>
        <dbReference type="EMBL" id="KAG2281119.1"/>
    </source>
</evidence>
<evidence type="ECO:0000313" key="2">
    <source>
        <dbReference type="Proteomes" id="UP000886595"/>
    </source>
</evidence>
<dbReference type="EMBL" id="JAAMPC010000011">
    <property type="protein sequence ID" value="KAG2281119.1"/>
    <property type="molecule type" value="Genomic_DNA"/>
</dbReference>
<proteinExistence type="predicted"/>
<dbReference type="AlphaFoldDB" id="A0A8X7R262"/>
<name>A0A8X7R262_BRACI</name>
<accession>A0A8X7R262</accession>
<dbReference type="Proteomes" id="UP000886595">
    <property type="component" value="Unassembled WGS sequence"/>
</dbReference>